<evidence type="ECO:0008006" key="3">
    <source>
        <dbReference type="Google" id="ProtNLM"/>
    </source>
</evidence>
<proteinExistence type="predicted"/>
<accession>A0A401Z9W2</accession>
<protein>
    <recommendedName>
        <fullName evidence="3">Integrase SAM-like N-terminal domain-containing protein</fullName>
    </recommendedName>
</protein>
<evidence type="ECO:0000313" key="2">
    <source>
        <dbReference type="Proteomes" id="UP000287224"/>
    </source>
</evidence>
<reference evidence="2" key="1">
    <citation type="submission" date="2018-12" db="EMBL/GenBank/DDBJ databases">
        <title>Tengunoibacter tsumagoiensis gen. nov., sp. nov., Dictyobacter kobayashii sp. nov., D. alpinus sp. nov., and D. joshuensis sp. nov. and description of Dictyobacteraceae fam. nov. within the order Ktedonobacterales isolated from Tengu-no-mugimeshi.</title>
        <authorList>
            <person name="Wang C.M."/>
            <person name="Zheng Y."/>
            <person name="Sakai Y."/>
            <person name="Toyoda A."/>
            <person name="Minakuchi Y."/>
            <person name="Abe K."/>
            <person name="Yokota A."/>
            <person name="Yabe S."/>
        </authorList>
    </citation>
    <scope>NUCLEOTIDE SEQUENCE [LARGE SCALE GENOMIC DNA]</scope>
    <source>
        <strain evidence="2">S-27</strain>
    </source>
</reference>
<organism evidence="1 2">
    <name type="scientific">Dictyobacter aurantiacus</name>
    <dbReference type="NCBI Taxonomy" id="1936993"/>
    <lineage>
        <taxon>Bacteria</taxon>
        <taxon>Bacillati</taxon>
        <taxon>Chloroflexota</taxon>
        <taxon>Ktedonobacteria</taxon>
        <taxon>Ktedonobacterales</taxon>
        <taxon>Dictyobacteraceae</taxon>
        <taxon>Dictyobacter</taxon>
    </lineage>
</organism>
<dbReference type="Proteomes" id="UP000287224">
    <property type="component" value="Unassembled WGS sequence"/>
</dbReference>
<dbReference type="OrthoDB" id="156970at2"/>
<comment type="caution">
    <text evidence="1">The sequence shown here is derived from an EMBL/GenBank/DDBJ whole genome shotgun (WGS) entry which is preliminary data.</text>
</comment>
<dbReference type="AlphaFoldDB" id="A0A401Z9W2"/>
<keyword evidence="2" id="KW-1185">Reference proteome</keyword>
<dbReference type="EMBL" id="BIFQ01000001">
    <property type="protein sequence ID" value="GCE03647.1"/>
    <property type="molecule type" value="Genomic_DNA"/>
</dbReference>
<dbReference type="RefSeq" id="WP_126594894.1">
    <property type="nucleotide sequence ID" value="NZ_BIFQ01000001.1"/>
</dbReference>
<evidence type="ECO:0000313" key="1">
    <source>
        <dbReference type="EMBL" id="GCE03647.1"/>
    </source>
</evidence>
<name>A0A401Z9W2_9CHLR</name>
<gene>
    <name evidence="1" type="ORF">KDAU_09760</name>
</gene>
<sequence length="94" mass="10900">MKKKGRRAHGEGTVTQRKDGRWQGAFYSEDGKRHFVYGATQQETLAKLRKAQREDEQGTLATGPNLKVDAYLQQWLEEIQKPTVRISTYVKYEI</sequence>